<evidence type="ECO:0000256" key="1">
    <source>
        <dbReference type="SAM" id="MobiDB-lite"/>
    </source>
</evidence>
<feature type="region of interest" description="Disordered" evidence="1">
    <location>
        <begin position="144"/>
        <end position="195"/>
    </location>
</feature>
<feature type="compositionally biased region" description="Basic and acidic residues" evidence="1">
    <location>
        <begin position="269"/>
        <end position="284"/>
    </location>
</feature>
<feature type="compositionally biased region" description="Polar residues" evidence="1">
    <location>
        <begin position="161"/>
        <end position="172"/>
    </location>
</feature>
<dbReference type="AlphaFoldDB" id="A0A428RHP3"/>
<comment type="caution">
    <text evidence="2">The sequence shown here is derived from an EMBL/GenBank/DDBJ whole genome shotgun (WGS) entry which is preliminary data.</text>
</comment>
<feature type="region of interest" description="Disordered" evidence="1">
    <location>
        <begin position="372"/>
        <end position="410"/>
    </location>
</feature>
<protein>
    <submittedName>
        <fullName evidence="2">Uncharacterized protein</fullName>
    </submittedName>
</protein>
<accession>A0A428RHP3</accession>
<proteinExistence type="predicted"/>
<keyword evidence="3" id="KW-1185">Reference proteome</keyword>
<dbReference type="EMBL" id="NKCL01000266">
    <property type="protein sequence ID" value="RSL77057.1"/>
    <property type="molecule type" value="Genomic_DNA"/>
</dbReference>
<feature type="compositionally biased region" description="Basic residues" evidence="1">
    <location>
        <begin position="323"/>
        <end position="335"/>
    </location>
</feature>
<feature type="compositionally biased region" description="Polar residues" evidence="1">
    <location>
        <begin position="241"/>
        <end position="250"/>
    </location>
</feature>
<sequence>MSDISGFPPSASDYVLSEDMFIPDVQKATNPRDRARRQRAVRKVVHAFNRAKLSLSLWSLSMLWNYLRTTDWVCGERDVNTHPDGRLLLEQDASSRWPMAWYGRLFVIQATCHKTDQIDKIHKEHATHWGCAYHENRPFYPDIYPGNSKNNHPPGSEYSVAPSTFTLDSGYSQELKRGRSPPRPKSQSPTPTLADYDIVNPLNLEEAMPPAAVNQQTRPARASPEVPPAQAYRARSPLKKPTQTACTSPKASPRPSHAGPTSSSSLLKQPEDPVYTDRWDDFSRFRARMPGSYPSKSPAEPARAGPKVPSAQVDRAVSPLLKKPTHMGRTSRKASPRPSQPVLASSSALKQPAYPVHTDRWDGFNHVFTRRPSSYLPKSPTQPAHASHEVPRPTQVDPTMPPPINQPVDPVRTNIWKDLIPASGPDSYSLWSTQPTCASPEASRSAKVDPTIPPPRSQTAVPSRTSSEVTPRPGHVGLALPPSTTTNPVIGFTGFEEDQFRSMIPSQFRPCSSRGHRPMHVHGPPSIVTNPPSLRACPPHFGDMPSLRLGPNPRSASSVMDTQSCIIQATQAAQEAIELSQRSLHHVQRLEAFSSSMSNFIQQSVTNAEWSRNFMESSAVTTKGMKDDIRGSKANIEAAVTTANRALGLVEKLSQYFATKPGE</sequence>
<dbReference type="Proteomes" id="UP000287972">
    <property type="component" value="Unassembled WGS sequence"/>
</dbReference>
<feature type="compositionally biased region" description="Polar residues" evidence="1">
    <location>
        <begin position="457"/>
        <end position="469"/>
    </location>
</feature>
<feature type="region of interest" description="Disordered" evidence="1">
    <location>
        <begin position="211"/>
        <end position="351"/>
    </location>
</feature>
<feature type="region of interest" description="Disordered" evidence="1">
    <location>
        <begin position="427"/>
        <end position="488"/>
    </location>
</feature>
<gene>
    <name evidence="2" type="ORF">CEP51_009407</name>
</gene>
<evidence type="ECO:0000313" key="2">
    <source>
        <dbReference type="EMBL" id="RSL77057.1"/>
    </source>
</evidence>
<reference evidence="2 3" key="1">
    <citation type="submission" date="2017-06" db="EMBL/GenBank/DDBJ databases">
        <title>Comparative genomic analysis of Ambrosia Fusariam Clade fungi.</title>
        <authorList>
            <person name="Stajich J.E."/>
            <person name="Carrillo J."/>
            <person name="Kijimoto T."/>
            <person name="Eskalen A."/>
            <person name="O'Donnell K."/>
            <person name="Kasson M."/>
        </authorList>
    </citation>
    <scope>NUCLEOTIDE SEQUENCE [LARGE SCALE GENOMIC DNA]</scope>
    <source>
        <strain evidence="2 3">NRRL62606</strain>
    </source>
</reference>
<name>A0A428RHP3_9HYPO</name>
<evidence type="ECO:0000313" key="3">
    <source>
        <dbReference type="Proteomes" id="UP000287972"/>
    </source>
</evidence>
<organism evidence="2 3">
    <name type="scientific">Fusarium floridanum</name>
    <dbReference type="NCBI Taxonomy" id="1325733"/>
    <lineage>
        <taxon>Eukaryota</taxon>
        <taxon>Fungi</taxon>
        <taxon>Dikarya</taxon>
        <taxon>Ascomycota</taxon>
        <taxon>Pezizomycotina</taxon>
        <taxon>Sordariomycetes</taxon>
        <taxon>Hypocreomycetidae</taxon>
        <taxon>Hypocreales</taxon>
        <taxon>Nectriaceae</taxon>
        <taxon>Fusarium</taxon>
        <taxon>Fusarium solani species complex</taxon>
    </lineage>
</organism>